<organism evidence="3 4">
    <name type="scientific">Rhizorhapis suberifaciens</name>
    <name type="common">corky root of lettuce</name>
    <dbReference type="NCBI Taxonomy" id="13656"/>
    <lineage>
        <taxon>Bacteria</taxon>
        <taxon>Pseudomonadati</taxon>
        <taxon>Pseudomonadota</taxon>
        <taxon>Alphaproteobacteria</taxon>
        <taxon>Sphingomonadales</taxon>
        <taxon>Sphingomonadaceae</taxon>
        <taxon>Rhizorhapis</taxon>
    </lineage>
</organism>
<proteinExistence type="inferred from homology"/>
<dbReference type="EMBL" id="JACHOV010000008">
    <property type="protein sequence ID" value="MBB4641935.1"/>
    <property type="molecule type" value="Genomic_DNA"/>
</dbReference>
<comment type="caution">
    <text evidence="3">The sequence shown here is derived from an EMBL/GenBank/DDBJ whole genome shotgun (WGS) entry which is preliminary data.</text>
</comment>
<dbReference type="AlphaFoldDB" id="A0A840HV55"/>
<comment type="similarity">
    <text evidence="1">Belongs to the universal stress protein A family.</text>
</comment>
<name>A0A840HV55_9SPHN</name>
<dbReference type="Pfam" id="PF00582">
    <property type="entry name" value="Usp"/>
    <property type="match status" value="1"/>
</dbReference>
<evidence type="ECO:0000256" key="1">
    <source>
        <dbReference type="ARBA" id="ARBA00008791"/>
    </source>
</evidence>
<evidence type="ECO:0000313" key="3">
    <source>
        <dbReference type="EMBL" id="MBB4641935.1"/>
    </source>
</evidence>
<gene>
    <name evidence="3" type="ORF">HNQ99_002253</name>
</gene>
<dbReference type="Proteomes" id="UP000575068">
    <property type="component" value="Unassembled WGS sequence"/>
</dbReference>
<dbReference type="PANTHER" id="PTHR46268:SF15">
    <property type="entry name" value="UNIVERSAL STRESS PROTEIN HP_0031"/>
    <property type="match status" value="1"/>
</dbReference>
<protein>
    <submittedName>
        <fullName evidence="3">Nucleotide-binding universal stress UspA family protein</fullName>
    </submittedName>
</protein>
<reference evidence="3 4" key="1">
    <citation type="submission" date="2020-08" db="EMBL/GenBank/DDBJ databases">
        <title>Genomic Encyclopedia of Type Strains, Phase IV (KMG-IV): sequencing the most valuable type-strain genomes for metagenomic binning, comparative biology and taxonomic classification.</title>
        <authorList>
            <person name="Goeker M."/>
        </authorList>
    </citation>
    <scope>NUCLEOTIDE SEQUENCE [LARGE SCALE GENOMIC DNA]</scope>
    <source>
        <strain evidence="3 4">DSM 7465</strain>
    </source>
</reference>
<dbReference type="PANTHER" id="PTHR46268">
    <property type="entry name" value="STRESS RESPONSE PROTEIN NHAX"/>
    <property type="match status" value="1"/>
</dbReference>
<dbReference type="RefSeq" id="WP_184475722.1">
    <property type="nucleotide sequence ID" value="NZ_JACHOV010000008.1"/>
</dbReference>
<feature type="domain" description="UspA" evidence="2">
    <location>
        <begin position="158"/>
        <end position="269"/>
    </location>
</feature>
<sequence length="270" mass="29203">MKSVLLHINRDSGQESRLQAALDLVRAQEGHLTCLQVTPIQQYVAMDPFGGSFVLPANLQELRAEEADERSALEERLRREGISWDWQHYNGDLVQTLLSASRLADVTVLTRTMAAPKDPGSPLPIAADVAVHARGAILAVPPKLASFDCCGSAVIAWNGSYEAAHALRSAVTLLAQAQEVNILTVEEDDSGFPATDASAYLSRHGIASELHEWARAGRTVEETIAKAIGELGASYLVMGAYGRSRLRETLFGGVTKHLMAECRVPLLLAH</sequence>
<evidence type="ECO:0000259" key="2">
    <source>
        <dbReference type="Pfam" id="PF00582"/>
    </source>
</evidence>
<dbReference type="InterPro" id="IPR006016">
    <property type="entry name" value="UspA"/>
</dbReference>
<dbReference type="CDD" id="cd00293">
    <property type="entry name" value="USP-like"/>
    <property type="match status" value="1"/>
</dbReference>
<evidence type="ECO:0000313" key="4">
    <source>
        <dbReference type="Proteomes" id="UP000575068"/>
    </source>
</evidence>
<accession>A0A840HV55</accession>
<keyword evidence="4" id="KW-1185">Reference proteome</keyword>
<dbReference type="Gene3D" id="3.40.50.12370">
    <property type="match status" value="1"/>
</dbReference>
<dbReference type="SUPFAM" id="SSF52402">
    <property type="entry name" value="Adenine nucleotide alpha hydrolases-like"/>
    <property type="match status" value="2"/>
</dbReference>